<gene>
    <name evidence="2" type="ORF">GPA10_36295</name>
</gene>
<name>A0A6L6X9T2_9ACTN</name>
<organism evidence="2 3">
    <name type="scientific">Streptomyces typhae</name>
    <dbReference type="NCBI Taxonomy" id="2681492"/>
    <lineage>
        <taxon>Bacteria</taxon>
        <taxon>Bacillati</taxon>
        <taxon>Actinomycetota</taxon>
        <taxon>Actinomycetes</taxon>
        <taxon>Kitasatosporales</taxon>
        <taxon>Streptomycetaceae</taxon>
        <taxon>Streptomyces</taxon>
    </lineage>
</organism>
<feature type="compositionally biased region" description="Basic and acidic residues" evidence="1">
    <location>
        <begin position="84"/>
        <end position="150"/>
    </location>
</feature>
<evidence type="ECO:0000313" key="2">
    <source>
        <dbReference type="EMBL" id="MVO90069.1"/>
    </source>
</evidence>
<feature type="compositionally biased region" description="Acidic residues" evidence="1">
    <location>
        <begin position="336"/>
        <end position="345"/>
    </location>
</feature>
<comment type="caution">
    <text evidence="2">The sequence shown here is derived from an EMBL/GenBank/DDBJ whole genome shotgun (WGS) entry which is preliminary data.</text>
</comment>
<feature type="compositionally biased region" description="Basic and acidic residues" evidence="1">
    <location>
        <begin position="346"/>
        <end position="364"/>
    </location>
</feature>
<protein>
    <submittedName>
        <fullName evidence="2">Uncharacterized protein</fullName>
    </submittedName>
</protein>
<dbReference type="EMBL" id="WPNZ01000029">
    <property type="protein sequence ID" value="MVO90069.1"/>
    <property type="molecule type" value="Genomic_DNA"/>
</dbReference>
<feature type="compositionally biased region" description="Basic and acidic residues" evidence="1">
    <location>
        <begin position="181"/>
        <end position="198"/>
    </location>
</feature>
<evidence type="ECO:0000256" key="1">
    <source>
        <dbReference type="SAM" id="MobiDB-lite"/>
    </source>
</evidence>
<feature type="compositionally biased region" description="Gly residues" evidence="1">
    <location>
        <begin position="164"/>
        <end position="180"/>
    </location>
</feature>
<evidence type="ECO:0000313" key="3">
    <source>
        <dbReference type="Proteomes" id="UP000483802"/>
    </source>
</evidence>
<keyword evidence="3" id="KW-1185">Reference proteome</keyword>
<feature type="compositionally biased region" description="Basic and acidic residues" evidence="1">
    <location>
        <begin position="219"/>
        <end position="236"/>
    </location>
</feature>
<feature type="compositionally biased region" description="Low complexity" evidence="1">
    <location>
        <begin position="258"/>
        <end position="273"/>
    </location>
</feature>
<dbReference type="Proteomes" id="UP000483802">
    <property type="component" value="Unassembled WGS sequence"/>
</dbReference>
<dbReference type="RefSeq" id="WP_157169128.1">
    <property type="nucleotide sequence ID" value="NZ_WPNZ01000029.1"/>
</dbReference>
<feature type="region of interest" description="Disordered" evidence="1">
    <location>
        <begin position="61"/>
        <end position="364"/>
    </location>
</feature>
<accession>A0A6L6X9T2</accession>
<feature type="compositionally biased region" description="Basic and acidic residues" evidence="1">
    <location>
        <begin position="274"/>
        <end position="335"/>
    </location>
</feature>
<feature type="region of interest" description="Disordered" evidence="1">
    <location>
        <begin position="1"/>
        <end position="32"/>
    </location>
</feature>
<reference evidence="2 3" key="1">
    <citation type="submission" date="2019-11" db="EMBL/GenBank/DDBJ databases">
        <title>Streptomyces typhae sp. nov., a novel endophytic actinomycete isolated from the root of cattail pollen (Typha angustifolia L.).</title>
        <authorList>
            <person name="Peng C."/>
        </authorList>
    </citation>
    <scope>NUCLEOTIDE SEQUENCE [LARGE SCALE GENOMIC DNA]</scope>
    <source>
        <strain evidence="3">p1417</strain>
    </source>
</reference>
<dbReference type="AlphaFoldDB" id="A0A6L6X9T2"/>
<feature type="compositionally biased region" description="Basic and acidic residues" evidence="1">
    <location>
        <begin position="1"/>
        <end position="10"/>
    </location>
</feature>
<proteinExistence type="predicted"/>
<sequence length="519" mass="54411">MPADEVHRGTDAATSRARTGPRHAAPKKPLLTRLQMPAGKAIAIAAMPTAVLMGMGLTPQLAQAKPGVPKNPFRDGPCVSAPDEQSKATEEAEKAEKDAKVKAAKKAEEKAEAARKKADEAKKRAEEAKESPGSEDSKDSEGSKGSKGSEDSNGSEGSGDSEGSEGGGKSGSKPSGGSGEGSDKDSDRDSSHDTDDGSSKAPAPAETRNPLDPLGVGDAIKDILTPKEKSEKESESARSGASKSDDDSGEDASDSENSKNSEGSKNSENSENSESSKGKVTKPVEDTLGKVKDGLEDTGDTKDTKGTKDKALDKAEEAAEKAERAEKAAEKAKDEADPDSEDSDDAKDQDPMAPDEDGKKPFPCVVEKKVDGDDEQAPAPIPNQPWHLEASSLLLKGADYKGVVNLKMPDGRTKQALKYIISGGTDIGDLHQIVEGPGGKKYHVEAAKGSMSTIRNGDTTMYTERISGNLFGLIPITFDPEHPPPLNLPLIYFTNVKVQQAGQFGGDLTIPGLHQSITD</sequence>